<sequence length="349" mass="39209">MEEIRERELESQDRVTLPNQAKTKKWWARMFVYSSFVLLGETSATLLGRLYYKKGGKTILLQALLESIGFPILIPFAFRSSARTQVPDKPPLNSFLIIWAIYASLGFSQAAGGVLCTIGLQNLPVSTFSLITTTQLGFSALFSYFLNAKKFTFLILNSLVLVSVSSSLLVFGRENKEDRNPRKERFAVGFCCTLAASSLYSLTFSLTQLVFDKVIKKVEAFSIVLNMVMYQSMFGSFMLIAALFASGEWLGLREEMESFEMGELVYVVIVLSVAIGWQVYYIGTMGLIFEVSSLFSNVISTVGLPVVPILAVVFFHERMDGIKVIAIFLAVWGFVSYVYQNYLVDWKNM</sequence>
<feature type="transmembrane region" description="Helical" evidence="7">
    <location>
        <begin position="151"/>
        <end position="171"/>
    </location>
</feature>
<keyword evidence="4 7" id="KW-0812">Transmembrane</keyword>
<dbReference type="GO" id="GO:0016020">
    <property type="term" value="C:membrane"/>
    <property type="evidence" value="ECO:0007669"/>
    <property type="project" value="UniProtKB-SubCell"/>
</dbReference>
<organism evidence="8 9">
    <name type="scientific">Striga asiatica</name>
    <name type="common">Asiatic witchweed</name>
    <name type="synonym">Buchnera asiatica</name>
    <dbReference type="NCBI Taxonomy" id="4170"/>
    <lineage>
        <taxon>Eukaryota</taxon>
        <taxon>Viridiplantae</taxon>
        <taxon>Streptophyta</taxon>
        <taxon>Embryophyta</taxon>
        <taxon>Tracheophyta</taxon>
        <taxon>Spermatophyta</taxon>
        <taxon>Magnoliopsida</taxon>
        <taxon>eudicotyledons</taxon>
        <taxon>Gunneridae</taxon>
        <taxon>Pentapetalae</taxon>
        <taxon>asterids</taxon>
        <taxon>lamiids</taxon>
        <taxon>Lamiales</taxon>
        <taxon>Orobanchaceae</taxon>
        <taxon>Buchnereae</taxon>
        <taxon>Striga</taxon>
    </lineage>
</organism>
<feature type="transmembrane region" description="Helical" evidence="7">
    <location>
        <begin position="264"/>
        <end position="282"/>
    </location>
</feature>
<evidence type="ECO:0000313" key="8">
    <source>
        <dbReference type="EMBL" id="GER26025.1"/>
    </source>
</evidence>
<dbReference type="GO" id="GO:0015211">
    <property type="term" value="F:purine nucleoside transmembrane transporter activity"/>
    <property type="evidence" value="ECO:0007669"/>
    <property type="project" value="UniProtKB-UniRule"/>
</dbReference>
<gene>
    <name evidence="8" type="ORF">STAS_01637</name>
</gene>
<feature type="transmembrane region" description="Helical" evidence="7">
    <location>
        <begin position="26"/>
        <end position="47"/>
    </location>
</feature>
<keyword evidence="9" id="KW-1185">Reference proteome</keyword>
<dbReference type="PANTHER" id="PTHR31376:SF17">
    <property type="entry name" value="PURINE PERMEASE 21-RELATED"/>
    <property type="match status" value="1"/>
</dbReference>
<evidence type="ECO:0000313" key="9">
    <source>
        <dbReference type="Proteomes" id="UP000325081"/>
    </source>
</evidence>
<dbReference type="EMBL" id="BKCP01000669">
    <property type="protein sequence ID" value="GER26025.1"/>
    <property type="molecule type" value="Genomic_DNA"/>
</dbReference>
<evidence type="ECO:0000256" key="1">
    <source>
        <dbReference type="ARBA" id="ARBA00004141"/>
    </source>
</evidence>
<dbReference type="Proteomes" id="UP000325081">
    <property type="component" value="Unassembled WGS sequence"/>
</dbReference>
<feature type="transmembrane region" description="Helical" evidence="7">
    <location>
        <begin position="59"/>
        <end position="78"/>
    </location>
</feature>
<evidence type="ECO:0000256" key="6">
    <source>
        <dbReference type="ARBA" id="ARBA00023136"/>
    </source>
</evidence>
<evidence type="ECO:0000256" key="4">
    <source>
        <dbReference type="ARBA" id="ARBA00022692"/>
    </source>
</evidence>
<dbReference type="OrthoDB" id="1717816at2759"/>
<comment type="caution">
    <text evidence="8">The sequence shown here is derived from an EMBL/GenBank/DDBJ whole genome shotgun (WGS) entry which is preliminary data.</text>
</comment>
<comment type="similarity">
    <text evidence="2 7">Belongs to the purine permeases (TC 2.A.7.14) family.</text>
</comment>
<proteinExistence type="inferred from homology"/>
<accession>A0A5A7NZR4</accession>
<feature type="transmembrane region" description="Helical" evidence="7">
    <location>
        <begin position="186"/>
        <end position="211"/>
    </location>
</feature>
<evidence type="ECO:0000256" key="3">
    <source>
        <dbReference type="ARBA" id="ARBA00022448"/>
    </source>
</evidence>
<reference evidence="9" key="1">
    <citation type="journal article" date="2019" name="Curr. Biol.">
        <title>Genome Sequence of Striga asiatica Provides Insight into the Evolution of Plant Parasitism.</title>
        <authorList>
            <person name="Yoshida S."/>
            <person name="Kim S."/>
            <person name="Wafula E.K."/>
            <person name="Tanskanen J."/>
            <person name="Kim Y.M."/>
            <person name="Honaas L."/>
            <person name="Yang Z."/>
            <person name="Spallek T."/>
            <person name="Conn C.E."/>
            <person name="Ichihashi Y."/>
            <person name="Cheong K."/>
            <person name="Cui S."/>
            <person name="Der J.P."/>
            <person name="Gundlach H."/>
            <person name="Jiao Y."/>
            <person name="Hori C."/>
            <person name="Ishida J.K."/>
            <person name="Kasahara H."/>
            <person name="Kiba T."/>
            <person name="Kim M.S."/>
            <person name="Koo N."/>
            <person name="Laohavisit A."/>
            <person name="Lee Y.H."/>
            <person name="Lumba S."/>
            <person name="McCourt P."/>
            <person name="Mortimer J.C."/>
            <person name="Mutuku J.M."/>
            <person name="Nomura T."/>
            <person name="Sasaki-Sekimoto Y."/>
            <person name="Seto Y."/>
            <person name="Wang Y."/>
            <person name="Wakatake T."/>
            <person name="Sakakibara H."/>
            <person name="Demura T."/>
            <person name="Yamaguchi S."/>
            <person name="Yoneyama K."/>
            <person name="Manabe R.I."/>
            <person name="Nelson D.C."/>
            <person name="Schulman A.H."/>
            <person name="Timko M.P."/>
            <person name="dePamphilis C.W."/>
            <person name="Choi D."/>
            <person name="Shirasu K."/>
        </authorList>
    </citation>
    <scope>NUCLEOTIDE SEQUENCE [LARGE SCALE GENOMIC DNA]</scope>
    <source>
        <strain evidence="9">cv. UVA1</strain>
    </source>
</reference>
<keyword evidence="5 7" id="KW-1133">Transmembrane helix</keyword>
<feature type="transmembrane region" description="Helical" evidence="7">
    <location>
        <begin position="127"/>
        <end position="145"/>
    </location>
</feature>
<dbReference type="InterPro" id="IPR030182">
    <property type="entry name" value="PUP_plant"/>
</dbReference>
<dbReference type="InterPro" id="IPR037185">
    <property type="entry name" value="EmrE-like"/>
</dbReference>
<dbReference type="Pfam" id="PF16913">
    <property type="entry name" value="PUNUT"/>
    <property type="match status" value="1"/>
</dbReference>
<evidence type="ECO:0000256" key="7">
    <source>
        <dbReference type="RuleBase" id="RU368015"/>
    </source>
</evidence>
<evidence type="ECO:0000256" key="2">
    <source>
        <dbReference type="ARBA" id="ARBA00006213"/>
    </source>
</evidence>
<dbReference type="PANTHER" id="PTHR31376">
    <property type="entry name" value="OS09G0467300 PROTEIN-RELATED"/>
    <property type="match status" value="1"/>
</dbReference>
<feature type="transmembrane region" description="Helical" evidence="7">
    <location>
        <begin position="322"/>
        <end position="339"/>
    </location>
</feature>
<keyword evidence="6 7" id="KW-0472">Membrane</keyword>
<dbReference type="GO" id="GO:0005345">
    <property type="term" value="F:purine nucleobase transmembrane transporter activity"/>
    <property type="evidence" value="ECO:0007669"/>
    <property type="project" value="UniProtKB-UniRule"/>
</dbReference>
<feature type="transmembrane region" description="Helical" evidence="7">
    <location>
        <begin position="294"/>
        <end position="315"/>
    </location>
</feature>
<dbReference type="SUPFAM" id="SSF103481">
    <property type="entry name" value="Multidrug resistance efflux transporter EmrE"/>
    <property type="match status" value="1"/>
</dbReference>
<name>A0A5A7NZR4_STRAF</name>
<dbReference type="AlphaFoldDB" id="A0A5A7NZR4"/>
<evidence type="ECO:0000256" key="5">
    <source>
        <dbReference type="ARBA" id="ARBA00022989"/>
    </source>
</evidence>
<feature type="transmembrane region" description="Helical" evidence="7">
    <location>
        <begin position="231"/>
        <end position="252"/>
    </location>
</feature>
<feature type="transmembrane region" description="Helical" evidence="7">
    <location>
        <begin position="98"/>
        <end position="120"/>
    </location>
</feature>
<protein>
    <recommendedName>
        <fullName evidence="7">Probable purine permease</fullName>
    </recommendedName>
</protein>
<comment type="subcellular location">
    <subcellularLocation>
        <location evidence="1 7">Membrane</location>
        <topology evidence="1 7">Multi-pass membrane protein</topology>
    </subcellularLocation>
</comment>
<keyword evidence="3 7" id="KW-0813">Transport</keyword>